<dbReference type="Proteomes" id="UP000022910">
    <property type="component" value="Unassembled WGS sequence"/>
</dbReference>
<dbReference type="SMART" id="SM00671">
    <property type="entry name" value="SEL1"/>
    <property type="match status" value="8"/>
</dbReference>
<keyword evidence="1" id="KW-0067">ATP-binding</keyword>
<feature type="binding site" evidence="1">
    <location>
        <position position="60"/>
    </location>
    <ligand>
        <name>ATP</name>
        <dbReference type="ChEBI" id="CHEBI:30616"/>
    </ligand>
</feature>
<keyword evidence="4" id="KW-1185">Reference proteome</keyword>
<dbReference type="PANTHER" id="PTHR43628">
    <property type="entry name" value="ACTIVATOR OF C KINASE PROTEIN 1-RELATED"/>
    <property type="match status" value="1"/>
</dbReference>
<evidence type="ECO:0000259" key="2">
    <source>
        <dbReference type="PROSITE" id="PS50011"/>
    </source>
</evidence>
<dbReference type="AlphaFoldDB" id="A0A015M524"/>
<name>A0A015M524_RHIIW</name>
<dbReference type="InterPro" id="IPR000719">
    <property type="entry name" value="Prot_kinase_dom"/>
</dbReference>
<dbReference type="SMR" id="A0A015M524"/>
<protein>
    <submittedName>
        <fullName evidence="3">Skt5p</fullName>
    </submittedName>
</protein>
<proteinExistence type="predicted"/>
<dbReference type="GO" id="GO:0004672">
    <property type="term" value="F:protein kinase activity"/>
    <property type="evidence" value="ECO:0007669"/>
    <property type="project" value="InterPro"/>
</dbReference>
<dbReference type="SUPFAM" id="SSF81901">
    <property type="entry name" value="HCP-like"/>
    <property type="match status" value="2"/>
</dbReference>
<dbReference type="Gene3D" id="1.25.40.10">
    <property type="entry name" value="Tetratricopeptide repeat domain"/>
    <property type="match status" value="3"/>
</dbReference>
<dbReference type="Gene3D" id="1.10.510.10">
    <property type="entry name" value="Transferase(Phosphotransferase) domain 1"/>
    <property type="match status" value="1"/>
</dbReference>
<sequence length="619" mass="70574">MQDANNVNSWANWVEEAISKNRIKYYEYNHFCNIKEIGTGSFGRVLQANWKNTQKHLALKSLANVNQTIIKEIVDELKLHREADFYKNVIHFYGITSYNKENQNDNSEVYLLVMEYTDSKENYNSLTWNRKFDLASQLSCLNEKETMHRNLHSKNGLVHQNTIKLTDFGFEKRVAYDDPKKFNLKKFTLNEKNDIYNTGVLLWEISSDRPPSKGKSTSNLIAHIQKGFRETPIPDTPTVYVDLFTKCWNKEPDNRPSIYQVVSKLKDLKNKQINNNFRVMVDEIVNLSNKIEDNVDEEEKQNILNYLNNHNVTSQEIYNWSLDNQTHSNSIVLLGDFNYLGIAISVNKNKAFELYQNATNLGNIIAHYNLGCCYKYGNGVDKDHNKAFNIFKKSAEKVYSKGVNYLGYCYKYGLGTSVNKKKAFELYQKAANLGNTFGIVNLANCYFNGIGTNADDEMAFKLHQKAANLGNTYGMINLGSCYKTGIGINVDKNKAFELFQKAANLGNINGIINLGNCYRHGIGISVDEEKAFELYQKAADLGNTFGIINLGVCYQNGIGTSIDTQKAFELYQKAANLDDVDGINYLGYCYRNGVGTDVDKQKAFELHQKAVNLGNWEFQ</sequence>
<dbReference type="HOGENOM" id="CLU_000288_7_12_1"/>
<dbReference type="OrthoDB" id="2311028at2759"/>
<dbReference type="SUPFAM" id="SSF56112">
    <property type="entry name" value="Protein kinase-like (PK-like)"/>
    <property type="match status" value="1"/>
</dbReference>
<dbReference type="EMBL" id="JEMT01024942">
    <property type="protein sequence ID" value="EXX61958.1"/>
    <property type="molecule type" value="Genomic_DNA"/>
</dbReference>
<dbReference type="InterPro" id="IPR052945">
    <property type="entry name" value="Mitotic_Regulator"/>
</dbReference>
<dbReference type="InterPro" id="IPR001245">
    <property type="entry name" value="Ser-Thr/Tyr_kinase_cat_dom"/>
</dbReference>
<keyword evidence="1" id="KW-0547">Nucleotide-binding</keyword>
<dbReference type="PANTHER" id="PTHR43628:SF1">
    <property type="entry name" value="CHITIN SYNTHASE REGULATORY FACTOR 2-RELATED"/>
    <property type="match status" value="1"/>
</dbReference>
<gene>
    <name evidence="3" type="ORF">RirG_166270</name>
</gene>
<dbReference type="GO" id="GO:0005524">
    <property type="term" value="F:ATP binding"/>
    <property type="evidence" value="ECO:0007669"/>
    <property type="project" value="UniProtKB-UniRule"/>
</dbReference>
<evidence type="ECO:0000313" key="3">
    <source>
        <dbReference type="EMBL" id="EXX61958.1"/>
    </source>
</evidence>
<dbReference type="InterPro" id="IPR017441">
    <property type="entry name" value="Protein_kinase_ATP_BS"/>
</dbReference>
<evidence type="ECO:0000313" key="4">
    <source>
        <dbReference type="Proteomes" id="UP000022910"/>
    </source>
</evidence>
<dbReference type="InterPro" id="IPR011990">
    <property type="entry name" value="TPR-like_helical_dom_sf"/>
</dbReference>
<comment type="caution">
    <text evidence="3">The sequence shown here is derived from an EMBL/GenBank/DDBJ whole genome shotgun (WGS) entry which is preliminary data.</text>
</comment>
<dbReference type="PROSITE" id="PS00107">
    <property type="entry name" value="PROTEIN_KINASE_ATP"/>
    <property type="match status" value="1"/>
</dbReference>
<dbReference type="InterPro" id="IPR006597">
    <property type="entry name" value="Sel1-like"/>
</dbReference>
<dbReference type="Pfam" id="PF07714">
    <property type="entry name" value="PK_Tyr_Ser-Thr"/>
    <property type="match status" value="1"/>
</dbReference>
<accession>A0A015M524</accession>
<feature type="domain" description="Protein kinase" evidence="2">
    <location>
        <begin position="31"/>
        <end position="268"/>
    </location>
</feature>
<dbReference type="PROSITE" id="PS50011">
    <property type="entry name" value="PROTEIN_KINASE_DOM"/>
    <property type="match status" value="1"/>
</dbReference>
<dbReference type="InterPro" id="IPR011009">
    <property type="entry name" value="Kinase-like_dom_sf"/>
</dbReference>
<organism evidence="3 4">
    <name type="scientific">Rhizophagus irregularis (strain DAOM 197198w)</name>
    <name type="common">Glomus intraradices</name>
    <dbReference type="NCBI Taxonomy" id="1432141"/>
    <lineage>
        <taxon>Eukaryota</taxon>
        <taxon>Fungi</taxon>
        <taxon>Fungi incertae sedis</taxon>
        <taxon>Mucoromycota</taxon>
        <taxon>Glomeromycotina</taxon>
        <taxon>Glomeromycetes</taxon>
        <taxon>Glomerales</taxon>
        <taxon>Glomeraceae</taxon>
        <taxon>Rhizophagus</taxon>
    </lineage>
</organism>
<evidence type="ECO:0000256" key="1">
    <source>
        <dbReference type="PROSITE-ProRule" id="PRU10141"/>
    </source>
</evidence>
<dbReference type="Gene3D" id="3.30.200.20">
    <property type="entry name" value="Phosphorylase Kinase, domain 1"/>
    <property type="match status" value="1"/>
</dbReference>
<dbReference type="Pfam" id="PF08238">
    <property type="entry name" value="Sel1"/>
    <property type="match status" value="8"/>
</dbReference>
<reference evidence="3 4" key="1">
    <citation type="submission" date="2014-02" db="EMBL/GenBank/DDBJ databases">
        <title>Single nucleus genome sequencing reveals high similarity among nuclei of an endomycorrhizal fungus.</title>
        <authorList>
            <person name="Lin K."/>
            <person name="Geurts R."/>
            <person name="Zhang Z."/>
            <person name="Limpens E."/>
            <person name="Saunders D.G."/>
            <person name="Mu D."/>
            <person name="Pang E."/>
            <person name="Cao H."/>
            <person name="Cha H."/>
            <person name="Lin T."/>
            <person name="Zhou Q."/>
            <person name="Shang Y."/>
            <person name="Li Y."/>
            <person name="Ivanov S."/>
            <person name="Sharma T."/>
            <person name="Velzen R.V."/>
            <person name="Ruijter N.D."/>
            <person name="Aanen D.K."/>
            <person name="Win J."/>
            <person name="Kamoun S."/>
            <person name="Bisseling T."/>
            <person name="Huang S."/>
        </authorList>
    </citation>
    <scope>NUCLEOTIDE SEQUENCE [LARGE SCALE GENOMIC DNA]</scope>
    <source>
        <strain evidence="4">DAOM197198w</strain>
    </source>
</reference>